<proteinExistence type="predicted"/>
<dbReference type="AlphaFoldDB" id="A0AAP3BBF7"/>
<gene>
    <name evidence="1" type="ORF">ONT16_00980</name>
</gene>
<dbReference type="InterPro" id="IPR024269">
    <property type="entry name" value="DUF3791"/>
</dbReference>
<comment type="caution">
    <text evidence="1">The sequence shown here is derived from an EMBL/GenBank/DDBJ whole genome shotgun (WGS) entry which is preliminary data.</text>
</comment>
<dbReference type="Proteomes" id="UP001209344">
    <property type="component" value="Unassembled WGS sequence"/>
</dbReference>
<evidence type="ECO:0000313" key="2">
    <source>
        <dbReference type="Proteomes" id="UP001209344"/>
    </source>
</evidence>
<organism evidence="1 2">
    <name type="scientific">Segatella copri</name>
    <dbReference type="NCBI Taxonomy" id="165179"/>
    <lineage>
        <taxon>Bacteria</taxon>
        <taxon>Pseudomonadati</taxon>
        <taxon>Bacteroidota</taxon>
        <taxon>Bacteroidia</taxon>
        <taxon>Bacteroidales</taxon>
        <taxon>Prevotellaceae</taxon>
        <taxon>Segatella</taxon>
    </lineage>
</organism>
<accession>A0AAP3BBF7</accession>
<dbReference type="RefSeq" id="WP_264965157.1">
    <property type="nucleotide sequence ID" value="NZ_JAPDVK010000001.1"/>
</dbReference>
<reference evidence="1" key="1">
    <citation type="submission" date="2022-11" db="EMBL/GenBank/DDBJ databases">
        <title>Genomic repertoires linked with pathogenic potency of arthritogenic Prevotella copri isolated from the gut of rheumatoid arthritis patients.</title>
        <authorList>
            <person name="Nii T."/>
            <person name="Maeda Y."/>
            <person name="Motooka D."/>
            <person name="Naito M."/>
            <person name="Matsumoto Y."/>
            <person name="Ogawa T."/>
            <person name="Oguro-Igashira E."/>
            <person name="Kishikawa T."/>
            <person name="Yamashita M."/>
            <person name="Koizumi S."/>
            <person name="Kurakawa T."/>
            <person name="Okumura R."/>
            <person name="Kayama H."/>
            <person name="Murakami M."/>
            <person name="Sakaguchi T."/>
            <person name="Das B."/>
            <person name="Nakamura S."/>
            <person name="Okada Y."/>
            <person name="Kumanogoh A."/>
            <person name="Takeda K."/>
        </authorList>
    </citation>
    <scope>NUCLEOTIDE SEQUENCE</scope>
    <source>
        <strain evidence="1">F3-75</strain>
    </source>
</reference>
<dbReference type="EMBL" id="JAPDVK010000001">
    <property type="protein sequence ID" value="MCW4126856.1"/>
    <property type="molecule type" value="Genomic_DNA"/>
</dbReference>
<protein>
    <submittedName>
        <fullName evidence="1">DUF3791 domain-containing protein</fullName>
    </submittedName>
</protein>
<sequence length="68" mass="7875">MDKIRYINMCITQFGKEFGMPSKMSFNYLKEHKALDFLDECYAAEHLLSLDDAIDDILIITRRNGGTI</sequence>
<name>A0AAP3BBF7_9BACT</name>
<evidence type="ECO:0000313" key="1">
    <source>
        <dbReference type="EMBL" id="MCW4126856.1"/>
    </source>
</evidence>
<dbReference type="Pfam" id="PF12668">
    <property type="entry name" value="DUF3791"/>
    <property type="match status" value="1"/>
</dbReference>